<dbReference type="EC" id="2.4.2.18" evidence="9"/>
<accession>A0A6A8HGN3</accession>
<evidence type="ECO:0000256" key="7">
    <source>
        <dbReference type="ARBA" id="ARBA00052328"/>
    </source>
</evidence>
<dbReference type="SUPFAM" id="SSF52418">
    <property type="entry name" value="Nucleoside phosphorylase/phosphoribosyltransferase catalytic domain"/>
    <property type="match status" value="1"/>
</dbReference>
<dbReference type="PANTHER" id="PTHR43285:SF2">
    <property type="entry name" value="ANTHRANILATE PHOSPHORIBOSYLTRANSFERASE"/>
    <property type="match status" value="1"/>
</dbReference>
<dbReference type="Pfam" id="PF00591">
    <property type="entry name" value="Glycos_transf_3"/>
    <property type="match status" value="1"/>
</dbReference>
<evidence type="ECO:0000259" key="10">
    <source>
        <dbReference type="Pfam" id="PF00591"/>
    </source>
</evidence>
<dbReference type="PANTHER" id="PTHR43285">
    <property type="entry name" value="ANTHRANILATE PHOSPHORIBOSYLTRANSFERASE"/>
    <property type="match status" value="1"/>
</dbReference>
<comment type="caution">
    <text evidence="9">Lacks conserved residue(s) required for the propagation of feature annotation.</text>
</comment>
<evidence type="ECO:0000313" key="12">
    <source>
        <dbReference type="EMBL" id="MSA67724.1"/>
    </source>
</evidence>
<feature type="binding site" evidence="9">
    <location>
        <position position="119"/>
    </location>
    <ligand>
        <name>5-phospho-alpha-D-ribose 1-diphosphate</name>
        <dbReference type="ChEBI" id="CHEBI:58017"/>
    </ligand>
</feature>
<feature type="binding site" evidence="9">
    <location>
        <position position="225"/>
    </location>
    <ligand>
        <name>Mg(2+)</name>
        <dbReference type="ChEBI" id="CHEBI:18420"/>
        <label>1</label>
    </ligand>
</feature>
<dbReference type="FunFam" id="3.40.1030.10:FF:000002">
    <property type="entry name" value="Anthranilate phosphoribosyltransferase"/>
    <property type="match status" value="1"/>
</dbReference>
<feature type="binding site" evidence="9">
    <location>
        <position position="225"/>
    </location>
    <ligand>
        <name>Mg(2+)</name>
        <dbReference type="ChEBI" id="CHEBI:18420"/>
        <label>2</label>
    </ligand>
</feature>
<organism evidence="12">
    <name type="scientific">Ligilactobacillus ruminis</name>
    <dbReference type="NCBI Taxonomy" id="1623"/>
    <lineage>
        <taxon>Bacteria</taxon>
        <taxon>Bacillati</taxon>
        <taxon>Bacillota</taxon>
        <taxon>Bacilli</taxon>
        <taxon>Lactobacillales</taxon>
        <taxon>Lactobacillaceae</taxon>
        <taxon>Ligilactobacillus</taxon>
    </lineage>
</organism>
<dbReference type="GO" id="GO:0000162">
    <property type="term" value="P:L-tryptophan biosynthetic process"/>
    <property type="evidence" value="ECO:0007669"/>
    <property type="project" value="UniProtKB-UniRule"/>
</dbReference>
<dbReference type="InterPro" id="IPR036320">
    <property type="entry name" value="Glycosyl_Trfase_fam3_N_dom_sf"/>
</dbReference>
<dbReference type="Gene3D" id="1.20.970.10">
    <property type="entry name" value="Transferase, Pyrimidine Nucleoside Phosphorylase, Chain C"/>
    <property type="match status" value="1"/>
</dbReference>
<evidence type="ECO:0000256" key="3">
    <source>
        <dbReference type="ARBA" id="ARBA00022676"/>
    </source>
</evidence>
<keyword evidence="2 9" id="KW-0028">Amino-acid biosynthesis</keyword>
<dbReference type="UniPathway" id="UPA00035">
    <property type="reaction ID" value="UER00041"/>
</dbReference>
<dbReference type="GO" id="GO:0005829">
    <property type="term" value="C:cytosol"/>
    <property type="evidence" value="ECO:0007669"/>
    <property type="project" value="TreeGrafter"/>
</dbReference>
<protein>
    <recommendedName>
        <fullName evidence="9">Anthranilate phosphoribosyltransferase</fullName>
        <ecNumber evidence="9">2.4.2.18</ecNumber>
    </recommendedName>
</protein>
<dbReference type="Pfam" id="PF02885">
    <property type="entry name" value="Glycos_trans_3N"/>
    <property type="match status" value="1"/>
</dbReference>
<feature type="binding site" evidence="9">
    <location>
        <position position="79"/>
    </location>
    <ligand>
        <name>anthranilate</name>
        <dbReference type="ChEBI" id="CHEBI:16567"/>
        <label>1</label>
    </ligand>
</feature>
<proteinExistence type="inferred from homology"/>
<feature type="domain" description="Glycosyl transferase family 3" evidence="10">
    <location>
        <begin position="73"/>
        <end position="323"/>
    </location>
</feature>
<dbReference type="InterPro" id="IPR005940">
    <property type="entry name" value="Anthranilate_Pribosyl_Tfrase"/>
</dbReference>
<evidence type="ECO:0000256" key="1">
    <source>
        <dbReference type="ARBA" id="ARBA00004907"/>
    </source>
</evidence>
<comment type="catalytic activity">
    <reaction evidence="7 9">
        <text>N-(5-phospho-beta-D-ribosyl)anthranilate + diphosphate = 5-phospho-alpha-D-ribose 1-diphosphate + anthranilate</text>
        <dbReference type="Rhea" id="RHEA:11768"/>
        <dbReference type="ChEBI" id="CHEBI:16567"/>
        <dbReference type="ChEBI" id="CHEBI:18277"/>
        <dbReference type="ChEBI" id="CHEBI:33019"/>
        <dbReference type="ChEBI" id="CHEBI:58017"/>
        <dbReference type="EC" id="2.4.2.18"/>
    </reaction>
</comment>
<comment type="pathway">
    <text evidence="1 9">Amino-acid biosynthesis; L-tryptophan biosynthesis; L-tryptophan from chorismate: step 2/5.</text>
</comment>
<keyword evidence="5 9" id="KW-0822">Tryptophan biosynthesis</keyword>
<keyword evidence="4 9" id="KW-0808">Transferase</keyword>
<feature type="binding site" evidence="9">
    <location>
        <position position="224"/>
    </location>
    <ligand>
        <name>Mg(2+)</name>
        <dbReference type="ChEBI" id="CHEBI:18420"/>
        <label>2</label>
    </ligand>
</feature>
<comment type="function">
    <text evidence="9">Catalyzes the transfer of the phosphoribosyl group of 5-phosphorylribose-1-pyrophosphate (PRPP) to anthranilate to yield N-(5'-phosphoribosyl)-anthranilate (PRA).</text>
</comment>
<keyword evidence="6 9" id="KW-0057">Aromatic amino acid biosynthesis</keyword>
<evidence type="ECO:0000256" key="2">
    <source>
        <dbReference type="ARBA" id="ARBA00022605"/>
    </source>
</evidence>
<comment type="similarity">
    <text evidence="8">In the C-terminal section; belongs to the anthranilate phosphoribosyltransferase family.</text>
</comment>
<feature type="binding site" evidence="9">
    <location>
        <position position="87"/>
    </location>
    <ligand>
        <name>5-phospho-alpha-D-ribose 1-diphosphate</name>
        <dbReference type="ChEBI" id="CHEBI:58017"/>
    </ligand>
</feature>
<dbReference type="GO" id="GO:0000287">
    <property type="term" value="F:magnesium ion binding"/>
    <property type="evidence" value="ECO:0007669"/>
    <property type="project" value="UniProtKB-UniRule"/>
</dbReference>
<keyword evidence="9" id="KW-0460">Magnesium</keyword>
<comment type="similarity">
    <text evidence="9">Belongs to the anthranilate phosphoribosyltransferase family.</text>
</comment>
<dbReference type="Gene3D" id="3.40.1030.10">
    <property type="entry name" value="Nucleoside phosphorylase/phosphoribosyltransferase catalytic domain"/>
    <property type="match status" value="1"/>
</dbReference>
<feature type="binding site" evidence="9">
    <location>
        <position position="165"/>
    </location>
    <ligand>
        <name>anthranilate</name>
        <dbReference type="ChEBI" id="CHEBI:16567"/>
        <label>2</label>
    </ligand>
</feature>
<dbReference type="AlphaFoldDB" id="A0A6A8HGN3"/>
<comment type="caution">
    <text evidence="12">The sequence shown here is derived from an EMBL/GenBank/DDBJ whole genome shotgun (WGS) entry which is preliminary data.</text>
</comment>
<feature type="binding site" evidence="9">
    <location>
        <begin position="82"/>
        <end position="83"/>
    </location>
    <ligand>
        <name>5-phospho-alpha-D-ribose 1-diphosphate</name>
        <dbReference type="ChEBI" id="CHEBI:58017"/>
    </ligand>
</feature>
<evidence type="ECO:0000256" key="9">
    <source>
        <dbReference type="HAMAP-Rule" id="MF_00211"/>
    </source>
</evidence>
<dbReference type="EMBL" id="WKOD01000002">
    <property type="protein sequence ID" value="MSA67724.1"/>
    <property type="molecule type" value="Genomic_DNA"/>
</dbReference>
<dbReference type="NCBIfam" id="TIGR01245">
    <property type="entry name" value="trpD"/>
    <property type="match status" value="1"/>
</dbReference>
<evidence type="ECO:0000259" key="11">
    <source>
        <dbReference type="Pfam" id="PF02885"/>
    </source>
</evidence>
<keyword evidence="9" id="KW-0479">Metal-binding</keyword>
<comment type="subunit">
    <text evidence="9">Homodimer.</text>
</comment>
<gene>
    <name evidence="9 12" type="primary">trpD</name>
    <name evidence="12" type="ORF">GKC89_01030</name>
</gene>
<dbReference type="GO" id="GO:0004048">
    <property type="term" value="F:anthranilate phosphoribosyltransferase activity"/>
    <property type="evidence" value="ECO:0007669"/>
    <property type="project" value="UniProtKB-UniRule"/>
</dbReference>
<feature type="domain" description="Glycosyl transferase family 3 N-terminal" evidence="11">
    <location>
        <begin position="4"/>
        <end position="65"/>
    </location>
</feature>
<feature type="binding site" evidence="9">
    <location>
        <begin position="107"/>
        <end position="115"/>
    </location>
    <ligand>
        <name>5-phospho-alpha-D-ribose 1-diphosphate</name>
        <dbReference type="ChEBI" id="CHEBI:58017"/>
    </ligand>
</feature>
<evidence type="ECO:0000256" key="8">
    <source>
        <dbReference type="ARBA" id="ARBA00061188"/>
    </source>
</evidence>
<reference evidence="12" key="1">
    <citation type="journal article" date="2019" name="Nat. Med.">
        <title>A library of human gut bacterial isolates paired with longitudinal multiomics data enables mechanistic microbiome research.</title>
        <authorList>
            <person name="Poyet M."/>
            <person name="Groussin M."/>
            <person name="Gibbons S.M."/>
            <person name="Avila-Pacheco J."/>
            <person name="Jiang X."/>
            <person name="Kearney S.M."/>
            <person name="Perrotta A.R."/>
            <person name="Berdy B."/>
            <person name="Zhao S."/>
            <person name="Lieberman T.D."/>
            <person name="Swanson P.K."/>
            <person name="Smith M."/>
            <person name="Roesemann S."/>
            <person name="Alexander J.E."/>
            <person name="Rich S.A."/>
            <person name="Livny J."/>
            <person name="Vlamakis H."/>
            <person name="Clish C."/>
            <person name="Bullock K."/>
            <person name="Deik A."/>
            <person name="Scott J."/>
            <person name="Pierce K.A."/>
            <person name="Xavier R.J."/>
            <person name="Alm E.J."/>
        </authorList>
    </citation>
    <scope>NUCLEOTIDE SEQUENCE</scope>
    <source>
        <strain evidence="12">BIOML-A18</strain>
    </source>
</reference>
<evidence type="ECO:0000256" key="4">
    <source>
        <dbReference type="ARBA" id="ARBA00022679"/>
    </source>
</evidence>
<feature type="binding site" evidence="9">
    <location>
        <position position="91"/>
    </location>
    <ligand>
        <name>Mg(2+)</name>
        <dbReference type="ChEBI" id="CHEBI:18420"/>
        <label>1</label>
    </ligand>
</feature>
<dbReference type="RefSeq" id="WP_154236537.1">
    <property type="nucleotide sequence ID" value="NZ_WKNS01000002.1"/>
</dbReference>
<dbReference type="SUPFAM" id="SSF47648">
    <property type="entry name" value="Nucleoside phosphorylase/phosphoribosyltransferase N-terminal domain"/>
    <property type="match status" value="1"/>
</dbReference>
<sequence>MIESVIEKATKKENLTYEEARMTMTELMNGTATPVQASAYLVSMAMKGETIDEIAASAEGMRAAGTKLQTNRKVAEIVGTGGDGSDSFNISTTASFVIASAGIPVAKHGNRSASSKSGAADCLKALGAKIDIDPERNEEILNETNMCFLFAKRYHSAMRFVGPVRKELGIRTLFNVLGPLTSPADAKIQLMGVYSKNLVEPLARVLNRLGVKRGMVVYGEDGLDEISMSAKTKVCEINNGVFKTYEIKPEDFGYSRCKKEDLKGGTPKENAEITKKVLTGEDRRAKREVVCLNAGAVLYLAGLTKDMIQGVRLSERLIDDGSAKVKLEEFVEETNK</sequence>
<evidence type="ECO:0000256" key="5">
    <source>
        <dbReference type="ARBA" id="ARBA00022822"/>
    </source>
</evidence>
<evidence type="ECO:0000256" key="6">
    <source>
        <dbReference type="ARBA" id="ARBA00023141"/>
    </source>
</evidence>
<dbReference type="InterPro" id="IPR000312">
    <property type="entry name" value="Glycosyl_Trfase_fam3"/>
</dbReference>
<feature type="binding site" evidence="9">
    <location>
        <position position="79"/>
    </location>
    <ligand>
        <name>5-phospho-alpha-D-ribose 1-diphosphate</name>
        <dbReference type="ChEBI" id="CHEBI:58017"/>
    </ligand>
</feature>
<dbReference type="InterPro" id="IPR035902">
    <property type="entry name" value="Nuc_phospho_transferase"/>
</dbReference>
<comment type="cofactor">
    <cofactor evidence="9">
        <name>Mg(2+)</name>
        <dbReference type="ChEBI" id="CHEBI:18420"/>
    </cofactor>
    <text evidence="9">Binds 2 magnesium ions per monomer.</text>
</comment>
<keyword evidence="3 9" id="KW-0328">Glycosyltransferase</keyword>
<feature type="binding site" evidence="9">
    <location>
        <begin position="89"/>
        <end position="92"/>
    </location>
    <ligand>
        <name>5-phospho-alpha-D-ribose 1-diphosphate</name>
        <dbReference type="ChEBI" id="CHEBI:58017"/>
    </ligand>
</feature>
<feature type="binding site" evidence="9">
    <location>
        <position position="110"/>
    </location>
    <ligand>
        <name>anthranilate</name>
        <dbReference type="ChEBI" id="CHEBI:16567"/>
        <label>1</label>
    </ligand>
</feature>
<dbReference type="HAMAP" id="MF_00211">
    <property type="entry name" value="TrpD"/>
    <property type="match status" value="1"/>
</dbReference>
<dbReference type="InterPro" id="IPR017459">
    <property type="entry name" value="Glycosyl_Trfase_fam3_N_dom"/>
</dbReference>
<name>A0A6A8HGN3_9LACO</name>